<accession>A0ABW9ZSJ1</accession>
<protein>
    <submittedName>
        <fullName evidence="2">Uncharacterized protein</fullName>
    </submittedName>
</protein>
<keyword evidence="3" id="KW-1185">Reference proteome</keyword>
<reference evidence="2 3" key="1">
    <citation type="submission" date="2020-01" db="EMBL/GenBank/DDBJ databases">
        <title>Genome analysis.</title>
        <authorList>
            <person name="Wu S."/>
            <person name="Wang G."/>
        </authorList>
    </citation>
    <scope>NUCLEOTIDE SEQUENCE [LARGE SCALE GENOMIC DNA]</scope>
    <source>
        <strain evidence="2 3">SYL130</strain>
    </source>
</reference>
<keyword evidence="1" id="KW-0472">Membrane</keyword>
<evidence type="ECO:0000313" key="3">
    <source>
        <dbReference type="Proteomes" id="UP000753802"/>
    </source>
</evidence>
<gene>
    <name evidence="2" type="ORF">GWC95_08350</name>
</gene>
<feature type="transmembrane region" description="Helical" evidence="1">
    <location>
        <begin position="30"/>
        <end position="47"/>
    </location>
</feature>
<dbReference type="Proteomes" id="UP000753802">
    <property type="component" value="Unassembled WGS sequence"/>
</dbReference>
<evidence type="ECO:0000313" key="2">
    <source>
        <dbReference type="EMBL" id="NCI49929.1"/>
    </source>
</evidence>
<name>A0ABW9ZSJ1_9BACT</name>
<sequence>MRTNPKSLLIALAFGLLCYALVDGIRSESGWGVAMALCSMVALYISIRLSRKLASLSDETEESN</sequence>
<organism evidence="2 3">
    <name type="scientific">Sediminibacterium roseum</name>
    <dbReference type="NCBI Taxonomy" id="1978412"/>
    <lineage>
        <taxon>Bacteria</taxon>
        <taxon>Pseudomonadati</taxon>
        <taxon>Bacteroidota</taxon>
        <taxon>Chitinophagia</taxon>
        <taxon>Chitinophagales</taxon>
        <taxon>Chitinophagaceae</taxon>
        <taxon>Sediminibacterium</taxon>
    </lineage>
</organism>
<keyword evidence="1" id="KW-0812">Transmembrane</keyword>
<proteinExistence type="predicted"/>
<evidence type="ECO:0000256" key="1">
    <source>
        <dbReference type="SAM" id="Phobius"/>
    </source>
</evidence>
<dbReference type="EMBL" id="JAACJS010000012">
    <property type="protein sequence ID" value="NCI49929.1"/>
    <property type="molecule type" value="Genomic_DNA"/>
</dbReference>
<comment type="caution">
    <text evidence="2">The sequence shown here is derived from an EMBL/GenBank/DDBJ whole genome shotgun (WGS) entry which is preliminary data.</text>
</comment>
<keyword evidence="1" id="KW-1133">Transmembrane helix</keyword>
<dbReference type="RefSeq" id="WP_161818249.1">
    <property type="nucleotide sequence ID" value="NZ_JAACJS010000012.1"/>
</dbReference>